<accession>A0A1H3XG40</accession>
<organism evidence="2 3">
    <name type="scientific">Haloplanus vescus</name>
    <dbReference type="NCBI Taxonomy" id="555874"/>
    <lineage>
        <taxon>Archaea</taxon>
        <taxon>Methanobacteriati</taxon>
        <taxon>Methanobacteriota</taxon>
        <taxon>Stenosarchaea group</taxon>
        <taxon>Halobacteria</taxon>
        <taxon>Halobacteriales</taxon>
        <taxon>Haloferacaceae</taxon>
        <taxon>Haloplanus</taxon>
    </lineage>
</organism>
<evidence type="ECO:0000313" key="3">
    <source>
        <dbReference type="Proteomes" id="UP000236755"/>
    </source>
</evidence>
<sequence length="364" mass="38928">MELIDDDGNLFGIVNVVDTLVVLLVLAVVVAGVAFVLQPEPEGPDIGTTHVTLDLGTQPDYLIDAINEGDTYNPTEQSQITITDVHITPQENQTQVIIRAELRGPASRGGIEYANAPPRLGRTLDIATSTYQIDGRIRAVGRGDSLSTKQTNVVLSDTMSAANAEEVTKGDEIRLGGRTVAAIENVTVYATADPNQRRVVVGATLETYMHSGGSRFGNTPVRSGQTVTLSTDMYTFNGQIERVGTLESRGSATKQTVTLQLYDVRDNFADAIQPGMTERSGGETVARIIDVETEPSIIIATAENGSVNVVDHPYNRTVTITADLRLRQTTTGLMFKGQSLRQGSTVVIDLGTIIVEATVVNIGG</sequence>
<keyword evidence="3" id="KW-1185">Reference proteome</keyword>
<dbReference type="InterPro" id="IPR025480">
    <property type="entry name" value="DUF4330"/>
</dbReference>
<keyword evidence="1" id="KW-0472">Membrane</keyword>
<dbReference type="EMBL" id="FNQT01000001">
    <property type="protein sequence ID" value="SDZ98190.1"/>
    <property type="molecule type" value="Genomic_DNA"/>
</dbReference>
<protein>
    <recommendedName>
        <fullName evidence="4">DUF4330 domain-containing protein</fullName>
    </recommendedName>
</protein>
<dbReference type="Proteomes" id="UP000236755">
    <property type="component" value="Unassembled WGS sequence"/>
</dbReference>
<feature type="transmembrane region" description="Helical" evidence="1">
    <location>
        <begin position="12"/>
        <end position="37"/>
    </location>
</feature>
<evidence type="ECO:0000256" key="1">
    <source>
        <dbReference type="SAM" id="Phobius"/>
    </source>
</evidence>
<dbReference type="Pfam" id="PF14221">
    <property type="entry name" value="DUF4330"/>
    <property type="match status" value="2"/>
</dbReference>
<evidence type="ECO:0000313" key="2">
    <source>
        <dbReference type="EMBL" id="SDZ98190.1"/>
    </source>
</evidence>
<keyword evidence="1" id="KW-1133">Transmembrane helix</keyword>
<dbReference type="STRING" id="555874.SAMN04488065_1540"/>
<gene>
    <name evidence="2" type="ORF">SAMN04488065_1540</name>
</gene>
<dbReference type="AlphaFoldDB" id="A0A1H3XG40"/>
<name>A0A1H3XG40_9EURY</name>
<reference evidence="2 3" key="1">
    <citation type="submission" date="2016-10" db="EMBL/GenBank/DDBJ databases">
        <authorList>
            <person name="de Groot N.N."/>
        </authorList>
    </citation>
    <scope>NUCLEOTIDE SEQUENCE [LARGE SCALE GENOMIC DNA]</scope>
    <source>
        <strain evidence="2 3">CGMCC 1.8712</strain>
    </source>
</reference>
<evidence type="ECO:0008006" key="4">
    <source>
        <dbReference type="Google" id="ProtNLM"/>
    </source>
</evidence>
<proteinExistence type="predicted"/>
<keyword evidence="1" id="KW-0812">Transmembrane</keyword>
<dbReference type="RefSeq" id="WP_092633659.1">
    <property type="nucleotide sequence ID" value="NZ_FNQT01000001.1"/>
</dbReference>
<dbReference type="OrthoDB" id="202569at2157"/>